<keyword evidence="4 6" id="KW-0378">Hydrolase</keyword>
<dbReference type="InterPro" id="IPR044153">
    <property type="entry name" value="PIN_Pae0151-like"/>
</dbReference>
<name>A0ABU7XM08_9HYPH</name>
<evidence type="ECO:0000313" key="9">
    <source>
        <dbReference type="Proteomes" id="UP001350748"/>
    </source>
</evidence>
<dbReference type="PANTHER" id="PTHR35901">
    <property type="entry name" value="RIBONUCLEASE VAPC3"/>
    <property type="match status" value="1"/>
</dbReference>
<dbReference type="RefSeq" id="WP_332083120.1">
    <property type="nucleotide sequence ID" value="NZ_JAZHYN010000079.1"/>
</dbReference>
<evidence type="ECO:0000259" key="7">
    <source>
        <dbReference type="Pfam" id="PF01850"/>
    </source>
</evidence>
<feature type="domain" description="PIN" evidence="7">
    <location>
        <begin position="5"/>
        <end position="126"/>
    </location>
</feature>
<keyword evidence="3 6" id="KW-0479">Metal-binding</keyword>
<gene>
    <name evidence="6" type="primary">vapC</name>
    <name evidence="8" type="ORF">V3H18_16200</name>
</gene>
<sequence length="134" mass="14882">MTGFVIDASILAGFALADERPPRAVAAIERLRRETARAPALLFFDIRNVLLVNERRRRLTPARSEEFLGILARLPIAVDDGCDEKRLMLLARKHRLTAYDGAYLELALRESLALATLDAELEQAARAEGVAIVE</sequence>
<keyword evidence="5 6" id="KW-0460">Magnesium</keyword>
<evidence type="ECO:0000256" key="5">
    <source>
        <dbReference type="ARBA" id="ARBA00022842"/>
    </source>
</evidence>
<accession>A0ABU7XM08</accession>
<dbReference type="CDD" id="cd09873">
    <property type="entry name" value="PIN_Pae0151-like"/>
    <property type="match status" value="1"/>
</dbReference>
<comment type="function">
    <text evidence="6">Toxic component of a toxin-antitoxin (TA) system. An RNase.</text>
</comment>
<dbReference type="InterPro" id="IPR022907">
    <property type="entry name" value="VapC_family"/>
</dbReference>
<comment type="similarity">
    <text evidence="6">Belongs to the PINc/VapC protein family.</text>
</comment>
<comment type="cofactor">
    <cofactor evidence="6">
        <name>Mg(2+)</name>
        <dbReference type="ChEBI" id="CHEBI:18420"/>
    </cofactor>
</comment>
<keyword evidence="2 6" id="KW-0540">Nuclease</keyword>
<dbReference type="Proteomes" id="UP001350748">
    <property type="component" value="Unassembled WGS sequence"/>
</dbReference>
<dbReference type="InterPro" id="IPR002716">
    <property type="entry name" value="PIN_dom"/>
</dbReference>
<evidence type="ECO:0000313" key="8">
    <source>
        <dbReference type="EMBL" id="MEF3368077.1"/>
    </source>
</evidence>
<feature type="binding site" evidence="6">
    <location>
        <position position="100"/>
    </location>
    <ligand>
        <name>Mg(2+)</name>
        <dbReference type="ChEBI" id="CHEBI:18420"/>
    </ligand>
</feature>
<dbReference type="Gene3D" id="3.40.50.1010">
    <property type="entry name" value="5'-nuclease"/>
    <property type="match status" value="1"/>
</dbReference>
<dbReference type="PANTHER" id="PTHR35901:SF1">
    <property type="entry name" value="EXONUCLEASE VAPC9"/>
    <property type="match status" value="1"/>
</dbReference>
<keyword evidence="9" id="KW-1185">Reference proteome</keyword>
<reference evidence="8 9" key="1">
    <citation type="submission" date="2024-02" db="EMBL/GenBank/DDBJ databases">
        <authorList>
            <person name="Grouzdev D."/>
        </authorList>
    </citation>
    <scope>NUCLEOTIDE SEQUENCE [LARGE SCALE GENOMIC DNA]</scope>
    <source>
        <strain evidence="8 9">9N</strain>
    </source>
</reference>
<keyword evidence="1 6" id="KW-1277">Toxin-antitoxin system</keyword>
<protein>
    <recommendedName>
        <fullName evidence="6">Ribonuclease VapC</fullName>
        <shortName evidence="6">RNase VapC</shortName>
        <ecNumber evidence="6">3.1.-.-</ecNumber>
    </recommendedName>
    <alternativeName>
        <fullName evidence="6">Toxin VapC</fullName>
    </alternativeName>
</protein>
<feature type="binding site" evidence="6">
    <location>
        <position position="7"/>
    </location>
    <ligand>
        <name>Mg(2+)</name>
        <dbReference type="ChEBI" id="CHEBI:18420"/>
    </ligand>
</feature>
<dbReference type="InterPro" id="IPR051619">
    <property type="entry name" value="TypeII_TA_RNase_PINc/VapC"/>
</dbReference>
<dbReference type="EC" id="3.1.-.-" evidence="6"/>
<dbReference type="InterPro" id="IPR029060">
    <property type="entry name" value="PIN-like_dom_sf"/>
</dbReference>
<keyword evidence="6" id="KW-0800">Toxin</keyword>
<comment type="caution">
    <text evidence="8">The sequence shown here is derived from an EMBL/GenBank/DDBJ whole genome shotgun (WGS) entry which is preliminary data.</text>
</comment>
<dbReference type="SUPFAM" id="SSF88723">
    <property type="entry name" value="PIN domain-like"/>
    <property type="match status" value="1"/>
</dbReference>
<organism evidence="8 9">
    <name type="scientific">Methylocystis borbori</name>
    <dbReference type="NCBI Taxonomy" id="3118750"/>
    <lineage>
        <taxon>Bacteria</taxon>
        <taxon>Pseudomonadati</taxon>
        <taxon>Pseudomonadota</taxon>
        <taxon>Alphaproteobacteria</taxon>
        <taxon>Hyphomicrobiales</taxon>
        <taxon>Methylocystaceae</taxon>
        <taxon>Methylocystis</taxon>
    </lineage>
</organism>
<evidence type="ECO:0000256" key="3">
    <source>
        <dbReference type="ARBA" id="ARBA00022723"/>
    </source>
</evidence>
<evidence type="ECO:0000256" key="1">
    <source>
        <dbReference type="ARBA" id="ARBA00022649"/>
    </source>
</evidence>
<dbReference type="HAMAP" id="MF_00265">
    <property type="entry name" value="VapC_Nob1"/>
    <property type="match status" value="1"/>
</dbReference>
<dbReference type="EMBL" id="JAZHYN010000079">
    <property type="protein sequence ID" value="MEF3368077.1"/>
    <property type="molecule type" value="Genomic_DNA"/>
</dbReference>
<dbReference type="Pfam" id="PF01850">
    <property type="entry name" value="PIN"/>
    <property type="match status" value="1"/>
</dbReference>
<evidence type="ECO:0000256" key="2">
    <source>
        <dbReference type="ARBA" id="ARBA00022722"/>
    </source>
</evidence>
<proteinExistence type="inferred from homology"/>
<evidence type="ECO:0000256" key="6">
    <source>
        <dbReference type="HAMAP-Rule" id="MF_00265"/>
    </source>
</evidence>
<evidence type="ECO:0000256" key="4">
    <source>
        <dbReference type="ARBA" id="ARBA00022801"/>
    </source>
</evidence>